<dbReference type="SUPFAM" id="SSF56349">
    <property type="entry name" value="DNA breaking-rejoining enzymes"/>
    <property type="match status" value="1"/>
</dbReference>
<feature type="domain" description="Tyr recombinase" evidence="2">
    <location>
        <begin position="1"/>
        <end position="105"/>
    </location>
</feature>
<dbReference type="InterPro" id="IPR011010">
    <property type="entry name" value="DNA_brk_join_enz"/>
</dbReference>
<keyword evidence="4" id="KW-1185">Reference proteome</keyword>
<dbReference type="Proteomes" id="UP001156641">
    <property type="component" value="Unassembled WGS sequence"/>
</dbReference>
<dbReference type="EMBL" id="BSOS01000098">
    <property type="protein sequence ID" value="GLR68880.1"/>
    <property type="molecule type" value="Genomic_DNA"/>
</dbReference>
<protein>
    <recommendedName>
        <fullName evidence="2">Tyr recombinase domain-containing protein</fullName>
    </recommendedName>
</protein>
<organism evidence="3 4">
    <name type="scientific">Acidocella aquatica</name>
    <dbReference type="NCBI Taxonomy" id="1922313"/>
    <lineage>
        <taxon>Bacteria</taxon>
        <taxon>Pseudomonadati</taxon>
        <taxon>Pseudomonadota</taxon>
        <taxon>Alphaproteobacteria</taxon>
        <taxon>Acetobacterales</taxon>
        <taxon>Acidocellaceae</taxon>
        <taxon>Acidocella</taxon>
    </lineage>
</organism>
<dbReference type="InterPro" id="IPR002104">
    <property type="entry name" value="Integrase_catalytic"/>
</dbReference>
<evidence type="ECO:0000259" key="2">
    <source>
        <dbReference type="PROSITE" id="PS51898"/>
    </source>
</evidence>
<dbReference type="Pfam" id="PF00589">
    <property type="entry name" value="Phage_integrase"/>
    <property type="match status" value="1"/>
</dbReference>
<dbReference type="InterPro" id="IPR013762">
    <property type="entry name" value="Integrase-like_cat_sf"/>
</dbReference>
<reference evidence="4" key="1">
    <citation type="journal article" date="2019" name="Int. J. Syst. Evol. Microbiol.">
        <title>The Global Catalogue of Microorganisms (GCM) 10K type strain sequencing project: providing services to taxonomists for standard genome sequencing and annotation.</title>
        <authorList>
            <consortium name="The Broad Institute Genomics Platform"/>
            <consortium name="The Broad Institute Genome Sequencing Center for Infectious Disease"/>
            <person name="Wu L."/>
            <person name="Ma J."/>
        </authorList>
    </citation>
    <scope>NUCLEOTIDE SEQUENCE [LARGE SCALE GENOMIC DNA]</scope>
    <source>
        <strain evidence="4">NBRC 112502</strain>
    </source>
</reference>
<accession>A0ABQ6ABR8</accession>
<proteinExistence type="predicted"/>
<evidence type="ECO:0000256" key="1">
    <source>
        <dbReference type="ARBA" id="ARBA00023172"/>
    </source>
</evidence>
<evidence type="ECO:0000313" key="4">
    <source>
        <dbReference type="Proteomes" id="UP001156641"/>
    </source>
</evidence>
<sequence>MTIPVHPVLKAALDAAPKNAVTICTRTDGHAWKKDHFAHVYSETRIKLGLANDVHFHGLRHSSASHMAEAGASDGQIQAITGHKTRAMVERYTAGAKQKILAKGAITHLPRKRIRNKTA</sequence>
<dbReference type="Gene3D" id="1.10.443.10">
    <property type="entry name" value="Intergrase catalytic core"/>
    <property type="match status" value="1"/>
</dbReference>
<name>A0ABQ6ABR8_9PROT</name>
<dbReference type="PROSITE" id="PS51898">
    <property type="entry name" value="TYR_RECOMBINASE"/>
    <property type="match status" value="1"/>
</dbReference>
<gene>
    <name evidence="3" type="ORF">GCM10010909_35620</name>
</gene>
<comment type="caution">
    <text evidence="3">The sequence shown here is derived from an EMBL/GenBank/DDBJ whole genome shotgun (WGS) entry which is preliminary data.</text>
</comment>
<keyword evidence="1" id="KW-0233">DNA recombination</keyword>
<evidence type="ECO:0000313" key="3">
    <source>
        <dbReference type="EMBL" id="GLR68880.1"/>
    </source>
</evidence>